<dbReference type="InterPro" id="IPR015797">
    <property type="entry name" value="NUDIX_hydrolase-like_dom_sf"/>
</dbReference>
<name>A0A1J5QJQ7_9ZZZZ</name>
<reference evidence="5" key="1">
    <citation type="submission" date="2016-10" db="EMBL/GenBank/DDBJ databases">
        <title>Sequence of Gallionella enrichment culture.</title>
        <authorList>
            <person name="Poehlein A."/>
            <person name="Muehling M."/>
            <person name="Daniel R."/>
        </authorList>
    </citation>
    <scope>NUCLEOTIDE SEQUENCE</scope>
</reference>
<comment type="cofactor">
    <cofactor evidence="1">
        <name>Mg(2+)</name>
        <dbReference type="ChEBI" id="CHEBI:18420"/>
    </cofactor>
</comment>
<dbReference type="AlphaFoldDB" id="A0A1J5QJQ7"/>
<proteinExistence type="predicted"/>
<dbReference type="EC" id="3.6.1.65" evidence="5"/>
<evidence type="ECO:0000256" key="3">
    <source>
        <dbReference type="SAM" id="MobiDB-lite"/>
    </source>
</evidence>
<dbReference type="PANTHER" id="PTHR43046">
    <property type="entry name" value="GDP-MANNOSE MANNOSYL HYDROLASE"/>
    <property type="match status" value="1"/>
</dbReference>
<evidence type="ECO:0000259" key="4">
    <source>
        <dbReference type="PROSITE" id="PS51462"/>
    </source>
</evidence>
<evidence type="ECO:0000313" key="5">
    <source>
        <dbReference type="EMBL" id="OIQ83712.1"/>
    </source>
</evidence>
<accession>A0A1J5QJQ7</accession>
<feature type="region of interest" description="Disordered" evidence="3">
    <location>
        <begin position="1"/>
        <end position="21"/>
    </location>
</feature>
<dbReference type="Pfam" id="PF00293">
    <property type="entry name" value="NUDIX"/>
    <property type="match status" value="1"/>
</dbReference>
<dbReference type="GO" id="GO:0016787">
    <property type="term" value="F:hydrolase activity"/>
    <property type="evidence" value="ECO:0007669"/>
    <property type="project" value="UniProtKB-KW"/>
</dbReference>
<feature type="compositionally biased region" description="Pro residues" evidence="3">
    <location>
        <begin position="12"/>
        <end position="21"/>
    </location>
</feature>
<dbReference type="SUPFAM" id="SSF55811">
    <property type="entry name" value="Nudix"/>
    <property type="match status" value="1"/>
</dbReference>
<protein>
    <submittedName>
        <fullName evidence="5">CTP pyrophosphohydrolase</fullName>
        <ecNumber evidence="5">3.6.1.65</ecNumber>
    </submittedName>
</protein>
<dbReference type="PROSITE" id="PS00893">
    <property type="entry name" value="NUDIX_BOX"/>
    <property type="match status" value="1"/>
</dbReference>
<organism evidence="5">
    <name type="scientific">mine drainage metagenome</name>
    <dbReference type="NCBI Taxonomy" id="410659"/>
    <lineage>
        <taxon>unclassified sequences</taxon>
        <taxon>metagenomes</taxon>
        <taxon>ecological metagenomes</taxon>
    </lineage>
</organism>
<dbReference type="PANTHER" id="PTHR43046:SF2">
    <property type="entry name" value="8-OXO-DGTP DIPHOSPHATASE-RELATED"/>
    <property type="match status" value="1"/>
</dbReference>
<keyword evidence="2 5" id="KW-0378">Hydrolase</keyword>
<dbReference type="InterPro" id="IPR020084">
    <property type="entry name" value="NUDIX_hydrolase_CS"/>
</dbReference>
<feature type="domain" description="Nudix hydrolase" evidence="4">
    <location>
        <begin position="37"/>
        <end position="171"/>
    </location>
</feature>
<dbReference type="InterPro" id="IPR000086">
    <property type="entry name" value="NUDIX_hydrolase_dom"/>
</dbReference>
<dbReference type="PROSITE" id="PS51462">
    <property type="entry name" value="NUDIX"/>
    <property type="match status" value="1"/>
</dbReference>
<dbReference type="Gene3D" id="3.90.79.10">
    <property type="entry name" value="Nucleoside Triphosphate Pyrophosphohydrolase"/>
    <property type="match status" value="1"/>
</dbReference>
<comment type="caution">
    <text evidence="5">The sequence shown here is derived from an EMBL/GenBank/DDBJ whole genome shotgun (WGS) entry which is preliminary data.</text>
</comment>
<gene>
    <name evidence="5" type="primary">nudG_9</name>
    <name evidence="5" type="ORF">GALL_344720</name>
</gene>
<evidence type="ECO:0000256" key="1">
    <source>
        <dbReference type="ARBA" id="ARBA00001946"/>
    </source>
</evidence>
<sequence>MPRSQDGDLPSAPRPPMRPPHPGDGWVACSCGRRHWGLHGAAGLLLARRDTAGAVEAVVLQHRALWSDQGGTWGIPGGARGPDETVLQAALREAAEEAGIDPTAVRVVGEHVLDHGRWRYTTVLAEVAGLVTPRPTDAESLEIAWIGRDDVARLPLLPAFATAWPGLLERLDSTGHDTGRVQKRSDPAR</sequence>
<evidence type="ECO:0000256" key="2">
    <source>
        <dbReference type="ARBA" id="ARBA00022801"/>
    </source>
</evidence>
<dbReference type="EMBL" id="MLJW01000678">
    <property type="protein sequence ID" value="OIQ83712.1"/>
    <property type="molecule type" value="Genomic_DNA"/>
</dbReference>